<evidence type="ECO:0000313" key="3">
    <source>
        <dbReference type="Proteomes" id="UP001159363"/>
    </source>
</evidence>
<comment type="caution">
    <text evidence="2">The sequence shown here is derived from an EMBL/GenBank/DDBJ whole genome shotgun (WGS) entry which is preliminary data.</text>
</comment>
<name>A0ABQ9HPI2_9NEOP</name>
<dbReference type="EMBL" id="JARBHB010000004">
    <property type="protein sequence ID" value="KAJ8886211.1"/>
    <property type="molecule type" value="Genomic_DNA"/>
</dbReference>
<feature type="compositionally biased region" description="Basic and acidic residues" evidence="1">
    <location>
        <begin position="8"/>
        <end position="19"/>
    </location>
</feature>
<reference evidence="2 3" key="1">
    <citation type="submission" date="2023-02" db="EMBL/GenBank/DDBJ databases">
        <title>LHISI_Scaffold_Assembly.</title>
        <authorList>
            <person name="Stuart O.P."/>
            <person name="Cleave R."/>
            <person name="Magrath M.J.L."/>
            <person name="Mikheyev A.S."/>
        </authorList>
    </citation>
    <scope>NUCLEOTIDE SEQUENCE [LARGE SCALE GENOMIC DNA]</scope>
    <source>
        <strain evidence="2">Daus_M_001</strain>
        <tissue evidence="2">Leg muscle</tissue>
    </source>
</reference>
<keyword evidence="3" id="KW-1185">Reference proteome</keyword>
<feature type="region of interest" description="Disordered" evidence="1">
    <location>
        <begin position="69"/>
        <end position="91"/>
    </location>
</feature>
<evidence type="ECO:0000256" key="1">
    <source>
        <dbReference type="SAM" id="MobiDB-lite"/>
    </source>
</evidence>
<feature type="region of interest" description="Disordered" evidence="1">
    <location>
        <begin position="1"/>
        <end position="36"/>
    </location>
</feature>
<proteinExistence type="predicted"/>
<protein>
    <submittedName>
        <fullName evidence="2">Uncharacterized protein</fullName>
    </submittedName>
</protein>
<sequence>MSRAANKIKVEEAGSDRRGSHPPGNKTSEDRLNKERLYDGVRTISHNKKNILLDVLRFIPPIHHKYFLSLKESPEEHREDELGHLEEDDAE</sequence>
<organism evidence="2 3">
    <name type="scientific">Dryococelus australis</name>
    <dbReference type="NCBI Taxonomy" id="614101"/>
    <lineage>
        <taxon>Eukaryota</taxon>
        <taxon>Metazoa</taxon>
        <taxon>Ecdysozoa</taxon>
        <taxon>Arthropoda</taxon>
        <taxon>Hexapoda</taxon>
        <taxon>Insecta</taxon>
        <taxon>Pterygota</taxon>
        <taxon>Neoptera</taxon>
        <taxon>Polyneoptera</taxon>
        <taxon>Phasmatodea</taxon>
        <taxon>Verophasmatodea</taxon>
        <taxon>Anareolatae</taxon>
        <taxon>Phasmatidae</taxon>
        <taxon>Eurycanthinae</taxon>
        <taxon>Dryococelus</taxon>
    </lineage>
</organism>
<feature type="compositionally biased region" description="Basic and acidic residues" evidence="1">
    <location>
        <begin position="72"/>
        <end position="85"/>
    </location>
</feature>
<accession>A0ABQ9HPI2</accession>
<gene>
    <name evidence="2" type="ORF">PR048_012420</name>
</gene>
<dbReference type="Proteomes" id="UP001159363">
    <property type="component" value="Chromosome X"/>
</dbReference>
<feature type="compositionally biased region" description="Basic and acidic residues" evidence="1">
    <location>
        <begin position="27"/>
        <end position="36"/>
    </location>
</feature>
<evidence type="ECO:0000313" key="2">
    <source>
        <dbReference type="EMBL" id="KAJ8886211.1"/>
    </source>
</evidence>